<feature type="region of interest" description="Disordered" evidence="1">
    <location>
        <begin position="188"/>
        <end position="235"/>
    </location>
</feature>
<dbReference type="Proteomes" id="UP000294164">
    <property type="component" value="Unassembled WGS sequence"/>
</dbReference>
<dbReference type="OrthoDB" id="5679866at2"/>
<dbReference type="InterPro" id="IPR035615">
    <property type="entry name" value="FiwA/Osa"/>
</dbReference>
<dbReference type="InterPro" id="IPR054044">
    <property type="entry name" value="PFIN"/>
</dbReference>
<proteinExistence type="predicted"/>
<protein>
    <submittedName>
        <fullName evidence="2">Fertility inhibition factor FiwA</fullName>
    </submittedName>
</protein>
<evidence type="ECO:0000313" key="3">
    <source>
        <dbReference type="Proteomes" id="UP000294164"/>
    </source>
</evidence>
<evidence type="ECO:0000256" key="1">
    <source>
        <dbReference type="SAM" id="MobiDB-lite"/>
    </source>
</evidence>
<gene>
    <name evidence="2" type="ORF">EA655_20480</name>
</gene>
<name>A0A4V2HEY8_9GAMM</name>
<sequence length="235" mass="25353">MFDNLRRRLAWRAELRELDQKQAPATLAKPDDSNPGRLLWCLPVPGKTDVFMALEKGEHADHDRFVVPVNAVAFNRLWLAGGLNSRERPDGCLLRRDMPADSKYRHAAACFAEGPQSPVPLASVSLERGRDGTQSVSFGDGVTRTFWLLANNVAAFPVLIAGEAAAKQLAQLAGTDGSTLRVSEAFRQVEKAPASPQKPVSTKKEGVGQGQANNAPQRAAQGHRRPSRGGGIGID</sequence>
<dbReference type="AlphaFoldDB" id="A0A4V2HEY8"/>
<dbReference type="EMBL" id="SHMG01000019">
    <property type="protein sequence ID" value="TAA35114.1"/>
    <property type="molecule type" value="Genomic_DNA"/>
</dbReference>
<dbReference type="RefSeq" id="WP_004167195.1">
    <property type="nucleotide sequence ID" value="NZ_SHMG01000019.1"/>
</dbReference>
<organism evidence="2 3">
    <name type="scientific">Pseudoxanthomonas winnipegensis</name>
    <dbReference type="NCBI Taxonomy" id="2480810"/>
    <lineage>
        <taxon>Bacteria</taxon>
        <taxon>Pseudomonadati</taxon>
        <taxon>Pseudomonadota</taxon>
        <taxon>Gammaproteobacteria</taxon>
        <taxon>Lysobacterales</taxon>
        <taxon>Lysobacteraceae</taxon>
        <taxon>Pseudoxanthomonas</taxon>
    </lineage>
</organism>
<reference evidence="2 3" key="1">
    <citation type="submission" date="2019-02" db="EMBL/GenBank/DDBJ databases">
        <title>WGS of Pseudoxanthomonas species novum from clinical isolates.</title>
        <authorList>
            <person name="Bernier A.-M."/>
            <person name="Bernard K."/>
            <person name="Vachon A."/>
        </authorList>
    </citation>
    <scope>NUCLEOTIDE SEQUENCE [LARGE SCALE GENOMIC DNA]</scope>
    <source>
        <strain evidence="2 3">NML130969</strain>
    </source>
</reference>
<dbReference type="CDD" id="cd16389">
    <property type="entry name" value="FIN"/>
    <property type="match status" value="1"/>
</dbReference>
<accession>A0A4V2HEY8</accession>
<dbReference type="Pfam" id="PF22162">
    <property type="entry name" value="PFIN"/>
    <property type="match status" value="1"/>
</dbReference>
<evidence type="ECO:0000313" key="2">
    <source>
        <dbReference type="EMBL" id="TAA35114.1"/>
    </source>
</evidence>
<comment type="caution">
    <text evidence="2">The sequence shown here is derived from an EMBL/GenBank/DDBJ whole genome shotgun (WGS) entry which is preliminary data.</text>
</comment>